<feature type="region of interest" description="Disordered" evidence="1">
    <location>
        <begin position="165"/>
        <end position="211"/>
    </location>
</feature>
<feature type="compositionally biased region" description="Low complexity" evidence="1">
    <location>
        <begin position="172"/>
        <end position="184"/>
    </location>
</feature>
<keyword evidence="3" id="KW-1185">Reference proteome</keyword>
<accession>A0A9P5UZW0</accession>
<organism evidence="2 3">
    <name type="scientific">Linnemannia schmuckeri</name>
    <dbReference type="NCBI Taxonomy" id="64567"/>
    <lineage>
        <taxon>Eukaryota</taxon>
        <taxon>Fungi</taxon>
        <taxon>Fungi incertae sedis</taxon>
        <taxon>Mucoromycota</taxon>
        <taxon>Mortierellomycotina</taxon>
        <taxon>Mortierellomycetes</taxon>
        <taxon>Mortierellales</taxon>
        <taxon>Mortierellaceae</taxon>
        <taxon>Linnemannia</taxon>
    </lineage>
</organism>
<reference evidence="2" key="1">
    <citation type="journal article" date="2020" name="Fungal Divers.">
        <title>Resolving the Mortierellaceae phylogeny through synthesis of multi-gene phylogenetics and phylogenomics.</title>
        <authorList>
            <person name="Vandepol N."/>
            <person name="Liber J."/>
            <person name="Desiro A."/>
            <person name="Na H."/>
            <person name="Kennedy M."/>
            <person name="Barry K."/>
            <person name="Grigoriev I.V."/>
            <person name="Miller A.N."/>
            <person name="O'Donnell K."/>
            <person name="Stajich J.E."/>
            <person name="Bonito G."/>
        </authorList>
    </citation>
    <scope>NUCLEOTIDE SEQUENCE</scope>
    <source>
        <strain evidence="2">NRRL 6426</strain>
    </source>
</reference>
<evidence type="ECO:0000313" key="3">
    <source>
        <dbReference type="Proteomes" id="UP000748756"/>
    </source>
</evidence>
<evidence type="ECO:0000256" key="1">
    <source>
        <dbReference type="SAM" id="MobiDB-lite"/>
    </source>
</evidence>
<comment type="caution">
    <text evidence="2">The sequence shown here is derived from an EMBL/GenBank/DDBJ whole genome shotgun (WGS) entry which is preliminary data.</text>
</comment>
<feature type="region of interest" description="Disordered" evidence="1">
    <location>
        <begin position="1"/>
        <end position="70"/>
    </location>
</feature>
<sequence>HQNNAATSQLTSASAPLKDGARSYDAKSPFIVDDGLCDDDDNIMPSHSPSAKRNDRLGKQRQYSNISTLGKRAISTRPSLDLETAQTSTFAGAAFSSSATPTTALVSPPGFVTPTRSSRAAVLSNMPSSTAQLSMARDIPFALPTLIAGSPTRLSRSTPYSDLSVLGSGTNAPSAHHAPYHAPATPERTYQSSLAPAQRDQPSPAPIQHHHASPVPVHYYYDSPAPAHHYQSFPGPARHN</sequence>
<evidence type="ECO:0000313" key="2">
    <source>
        <dbReference type="EMBL" id="KAF9127861.1"/>
    </source>
</evidence>
<name>A0A9P5UZW0_9FUNG</name>
<gene>
    <name evidence="2" type="ORF">BG015_004470</name>
</gene>
<dbReference type="EMBL" id="JAAAUQ010002101">
    <property type="protein sequence ID" value="KAF9127861.1"/>
    <property type="molecule type" value="Genomic_DNA"/>
</dbReference>
<dbReference type="OrthoDB" id="10442070at2759"/>
<protein>
    <submittedName>
        <fullName evidence="2">Uncharacterized protein</fullName>
    </submittedName>
</protein>
<dbReference type="Proteomes" id="UP000748756">
    <property type="component" value="Unassembled WGS sequence"/>
</dbReference>
<dbReference type="AlphaFoldDB" id="A0A9P5UZW0"/>
<proteinExistence type="predicted"/>
<feature type="non-terminal residue" evidence="2">
    <location>
        <position position="240"/>
    </location>
</feature>
<feature type="compositionally biased region" description="Polar residues" evidence="1">
    <location>
        <begin position="1"/>
        <end position="14"/>
    </location>
</feature>